<dbReference type="EMBL" id="JAFJMO010000008">
    <property type="protein sequence ID" value="KAJ8269787.1"/>
    <property type="molecule type" value="Genomic_DNA"/>
</dbReference>
<dbReference type="Gene3D" id="2.20.100.10">
    <property type="entry name" value="Thrombospondin type-1 (TSP1) repeat"/>
    <property type="match status" value="4"/>
</dbReference>
<keyword evidence="2" id="KW-0964">Secreted</keyword>
<name>A0A9Q1HZ21_CONCO</name>
<dbReference type="Pfam" id="PF19030">
    <property type="entry name" value="TSP1_ADAMTS"/>
    <property type="match status" value="4"/>
</dbReference>
<keyword evidence="5" id="KW-0677">Repeat</keyword>
<dbReference type="AlphaFoldDB" id="A0A9Q1HZ21"/>
<evidence type="ECO:0000313" key="9">
    <source>
        <dbReference type="Proteomes" id="UP001152803"/>
    </source>
</evidence>
<keyword evidence="9" id="KW-1185">Reference proteome</keyword>
<evidence type="ECO:0000256" key="3">
    <source>
        <dbReference type="ARBA" id="ARBA00022723"/>
    </source>
</evidence>
<reference evidence="8" key="1">
    <citation type="journal article" date="2023" name="Science">
        <title>Genome structures resolve the early diversification of teleost fishes.</title>
        <authorList>
            <person name="Parey E."/>
            <person name="Louis A."/>
            <person name="Montfort J."/>
            <person name="Bouchez O."/>
            <person name="Roques C."/>
            <person name="Iampietro C."/>
            <person name="Lluch J."/>
            <person name="Castinel A."/>
            <person name="Donnadieu C."/>
            <person name="Desvignes T."/>
            <person name="Floi Bucao C."/>
            <person name="Jouanno E."/>
            <person name="Wen M."/>
            <person name="Mejri S."/>
            <person name="Dirks R."/>
            <person name="Jansen H."/>
            <person name="Henkel C."/>
            <person name="Chen W.J."/>
            <person name="Zahm M."/>
            <person name="Cabau C."/>
            <person name="Klopp C."/>
            <person name="Thompson A.W."/>
            <person name="Robinson-Rechavi M."/>
            <person name="Braasch I."/>
            <person name="Lecointre G."/>
            <person name="Bobe J."/>
            <person name="Postlethwait J.H."/>
            <person name="Berthelot C."/>
            <person name="Roest Crollius H."/>
            <person name="Guiguen Y."/>
        </authorList>
    </citation>
    <scope>NUCLEOTIDE SEQUENCE</scope>
    <source>
        <strain evidence="8">Concon-B</strain>
    </source>
</reference>
<dbReference type="PROSITE" id="PS50092">
    <property type="entry name" value="TSP1"/>
    <property type="match status" value="4"/>
</dbReference>
<dbReference type="GO" id="GO:0030198">
    <property type="term" value="P:extracellular matrix organization"/>
    <property type="evidence" value="ECO:0007669"/>
    <property type="project" value="TreeGrafter"/>
</dbReference>
<evidence type="ECO:0000256" key="2">
    <source>
        <dbReference type="ARBA" id="ARBA00022525"/>
    </source>
</evidence>
<dbReference type="Proteomes" id="UP001152803">
    <property type="component" value="Unassembled WGS sequence"/>
</dbReference>
<dbReference type="PANTHER" id="PTHR13723:SF281">
    <property type="entry name" value="PAPILIN"/>
    <property type="match status" value="1"/>
</dbReference>
<comment type="caution">
    <text evidence="8">The sequence shown here is derived from an EMBL/GenBank/DDBJ whole genome shotgun (WGS) entry which is preliminary data.</text>
</comment>
<accession>A0A9Q1HZ21</accession>
<dbReference type="OrthoDB" id="5948003at2759"/>
<dbReference type="PROSITE" id="PS51046">
    <property type="entry name" value="GON"/>
    <property type="match status" value="1"/>
</dbReference>
<proteinExistence type="predicted"/>
<dbReference type="InterPro" id="IPR012314">
    <property type="entry name" value="Pept_M12B_GON-ADAMTSs"/>
</dbReference>
<dbReference type="GO" id="GO:0008270">
    <property type="term" value="F:zinc ion binding"/>
    <property type="evidence" value="ECO:0007669"/>
    <property type="project" value="InterPro"/>
</dbReference>
<dbReference type="Pfam" id="PF08685">
    <property type="entry name" value="GON"/>
    <property type="match status" value="1"/>
</dbReference>
<organism evidence="8 9">
    <name type="scientific">Conger conger</name>
    <name type="common">Conger eel</name>
    <name type="synonym">Muraena conger</name>
    <dbReference type="NCBI Taxonomy" id="82655"/>
    <lineage>
        <taxon>Eukaryota</taxon>
        <taxon>Metazoa</taxon>
        <taxon>Chordata</taxon>
        <taxon>Craniata</taxon>
        <taxon>Vertebrata</taxon>
        <taxon>Euteleostomi</taxon>
        <taxon>Actinopterygii</taxon>
        <taxon>Neopterygii</taxon>
        <taxon>Teleostei</taxon>
        <taxon>Anguilliformes</taxon>
        <taxon>Congridae</taxon>
        <taxon>Conger</taxon>
    </lineage>
</organism>
<feature type="compositionally biased region" description="Gly residues" evidence="6">
    <location>
        <begin position="98"/>
        <end position="107"/>
    </location>
</feature>
<dbReference type="FunFam" id="2.20.100.10:FF:000005">
    <property type="entry name" value="ADAM metallopeptidase with thrombospondin type 1 motif 9"/>
    <property type="match status" value="2"/>
</dbReference>
<dbReference type="PANTHER" id="PTHR13723">
    <property type="entry name" value="ADAMTS A DISINTEGRIN AND METALLOPROTEASE WITH THROMBOSPONDIN MOTIFS PROTEASE"/>
    <property type="match status" value="1"/>
</dbReference>
<dbReference type="GO" id="GO:0005576">
    <property type="term" value="C:extracellular region"/>
    <property type="evidence" value="ECO:0007669"/>
    <property type="project" value="UniProtKB-SubCell"/>
</dbReference>
<dbReference type="GO" id="GO:0004222">
    <property type="term" value="F:metalloendopeptidase activity"/>
    <property type="evidence" value="ECO:0007669"/>
    <property type="project" value="InterPro"/>
</dbReference>
<evidence type="ECO:0000256" key="1">
    <source>
        <dbReference type="ARBA" id="ARBA00004613"/>
    </source>
</evidence>
<comment type="subcellular location">
    <subcellularLocation>
        <location evidence="1">Secreted</location>
    </subcellularLocation>
</comment>
<keyword evidence="4" id="KW-0732">Signal</keyword>
<evidence type="ECO:0000256" key="5">
    <source>
        <dbReference type="ARBA" id="ARBA00022737"/>
    </source>
</evidence>
<dbReference type="SUPFAM" id="SSF82895">
    <property type="entry name" value="TSP-1 type 1 repeat"/>
    <property type="match status" value="4"/>
</dbReference>
<evidence type="ECO:0000259" key="7">
    <source>
        <dbReference type="PROSITE" id="PS51046"/>
    </source>
</evidence>
<dbReference type="GO" id="GO:0031012">
    <property type="term" value="C:extracellular matrix"/>
    <property type="evidence" value="ECO:0007669"/>
    <property type="project" value="TreeGrafter"/>
</dbReference>
<protein>
    <recommendedName>
        <fullName evidence="7">GON domain-containing protein</fullName>
    </recommendedName>
</protein>
<dbReference type="InterPro" id="IPR050439">
    <property type="entry name" value="ADAMTS_ADAMTS-like"/>
</dbReference>
<feature type="domain" description="GON" evidence="7">
    <location>
        <begin position="386"/>
        <end position="569"/>
    </location>
</feature>
<gene>
    <name evidence="8" type="ORF">COCON_G00123940</name>
</gene>
<dbReference type="InterPro" id="IPR000884">
    <property type="entry name" value="TSP1_rpt"/>
</dbReference>
<evidence type="ECO:0000256" key="6">
    <source>
        <dbReference type="SAM" id="MobiDB-lite"/>
    </source>
</evidence>
<feature type="region of interest" description="Disordered" evidence="6">
    <location>
        <begin position="96"/>
        <end position="127"/>
    </location>
</feature>
<keyword evidence="3" id="KW-0479">Metal-binding</keyword>
<evidence type="ECO:0000256" key="4">
    <source>
        <dbReference type="ARBA" id="ARBA00022729"/>
    </source>
</evidence>
<evidence type="ECO:0000313" key="8">
    <source>
        <dbReference type="EMBL" id="KAJ8269787.1"/>
    </source>
</evidence>
<sequence length="569" mass="62440">MKQRSVACVDGARGQVEEQRCPLRRPRVLKACRARSCPGWKANRWSQIRCKPHLWLCGRCEICQSAVHVFLFNVTLHCAVFRDVWGGASAEGGVLPAEGGGGSGGGAVQRPIPSPQHSDLSPPRMPTPHTWATDAWQHCNVSCGEGVRSRKVLCVDAASNPAHEARCDPASRPAQFQPCSPLPARGLQCSVTCGAGLQRREVYCRLKGAGAVGEEQCSGQSRPPSTQTCLLPECLRLHTWATDAWQHCNVSCGEGVRSRAVLCVDAASNPAHEARCDPASRPAQFQPCSPAPCQHVWITGDWSQGPPHSDCPKPHPPATRHCQLHPCPPTATWTVGPWSKCSQTCGAGVMERRVECLGPKDLPSKSCRPIDRPQSRAACRQRECELSASCREVQEKEGVRADGEYHLRVKSRLLQIYCAEMQSDFPKEYVTLRSGLTDNYSEVYGFRLQNPFECPFNGSRRQDCACRNDYPAQGYTLFHRVRLDLTSMRIITTDLLFSQTPLGRAGQFSINLTGTGLKVAESVKWVSQGNYVTVKVHRSEDGTRIYGRCGGFCGKCSPQAQSGLLVQVH</sequence>
<dbReference type="GO" id="GO:0006508">
    <property type="term" value="P:proteolysis"/>
    <property type="evidence" value="ECO:0007669"/>
    <property type="project" value="TreeGrafter"/>
</dbReference>
<dbReference type="InterPro" id="IPR036383">
    <property type="entry name" value="TSP1_rpt_sf"/>
</dbReference>
<dbReference type="SMART" id="SM00209">
    <property type="entry name" value="TSP1"/>
    <property type="match status" value="4"/>
</dbReference>